<gene>
    <name evidence="3" type="ORF">SAMN05192570_2623</name>
</gene>
<name>A0A1I6SNX9_9CAUL</name>
<evidence type="ECO:0000313" key="4">
    <source>
        <dbReference type="Proteomes" id="UP000198788"/>
    </source>
</evidence>
<evidence type="ECO:0000256" key="2">
    <source>
        <dbReference type="SAM" id="SignalP"/>
    </source>
</evidence>
<evidence type="ECO:0000313" key="3">
    <source>
        <dbReference type="EMBL" id="SFS78641.1"/>
    </source>
</evidence>
<accession>A0A1I6SNX9</accession>
<keyword evidence="4" id="KW-1185">Reference proteome</keyword>
<evidence type="ECO:0000256" key="1">
    <source>
        <dbReference type="SAM" id="MobiDB-lite"/>
    </source>
</evidence>
<proteinExistence type="predicted"/>
<sequence length="331" mass="35375">MRHTLVLAALAALAVNAPALAGERPPGGGHDRPTCPGGCGGGQHRPPPGYGGGRPDINVNVNANANAHASAYAAADARSYLNARSYAVDSGRRGGGGGSVYIGAGGYSEVGYMETGGYYASAETLGPPPVSAPFGYRVSGYGRTYIGWRPAWRRDRCDCAPPPRVVYEDVYREEAWERETYEARHASRYHETYRSHASDDRRVLVEAPPIYVRGPAVHVAAQEVYLEPPEVHVAPPVYVTPPPVYVQSPPVYVAAPEVRVEAPVVHMPPPVYVTPPPVEVQAPPVYVAPPEVHAAPPPPPPHHLGDLPPPDAVPPAPPPRHNYRQEPGERG</sequence>
<keyword evidence="2" id="KW-0732">Signal</keyword>
<feature type="compositionally biased region" description="Pro residues" evidence="1">
    <location>
        <begin position="295"/>
        <end position="320"/>
    </location>
</feature>
<protein>
    <submittedName>
        <fullName evidence="3">Uncharacterized protein</fullName>
    </submittedName>
</protein>
<feature type="signal peptide" evidence="2">
    <location>
        <begin position="1"/>
        <end position="21"/>
    </location>
</feature>
<reference evidence="4" key="1">
    <citation type="submission" date="2016-10" db="EMBL/GenBank/DDBJ databases">
        <authorList>
            <person name="Varghese N."/>
            <person name="Submissions S."/>
        </authorList>
    </citation>
    <scope>NUCLEOTIDE SEQUENCE [LARGE SCALE GENOMIC DNA]</scope>
    <source>
        <strain evidence="4">CGMCC 1.10683</strain>
    </source>
</reference>
<dbReference type="AlphaFoldDB" id="A0A1I6SNX9"/>
<dbReference type="RefSeq" id="WP_092311496.1">
    <property type="nucleotide sequence ID" value="NZ_FOZV01000005.1"/>
</dbReference>
<dbReference type="EMBL" id="FOZV01000005">
    <property type="protein sequence ID" value="SFS78641.1"/>
    <property type="molecule type" value="Genomic_DNA"/>
</dbReference>
<feature type="chain" id="PRO_5011567641" evidence="2">
    <location>
        <begin position="22"/>
        <end position="331"/>
    </location>
</feature>
<feature type="region of interest" description="Disordered" evidence="1">
    <location>
        <begin position="22"/>
        <end position="56"/>
    </location>
</feature>
<organism evidence="3 4">
    <name type="scientific">Brevundimonas viscosa</name>
    <dbReference type="NCBI Taxonomy" id="871741"/>
    <lineage>
        <taxon>Bacteria</taxon>
        <taxon>Pseudomonadati</taxon>
        <taxon>Pseudomonadota</taxon>
        <taxon>Alphaproteobacteria</taxon>
        <taxon>Caulobacterales</taxon>
        <taxon>Caulobacteraceae</taxon>
        <taxon>Brevundimonas</taxon>
    </lineage>
</organism>
<feature type="region of interest" description="Disordered" evidence="1">
    <location>
        <begin position="288"/>
        <end position="331"/>
    </location>
</feature>
<dbReference type="Proteomes" id="UP000198788">
    <property type="component" value="Unassembled WGS sequence"/>
</dbReference>